<dbReference type="GO" id="GO:0004497">
    <property type="term" value="F:monooxygenase activity"/>
    <property type="evidence" value="ECO:0007669"/>
    <property type="project" value="UniProtKB-KW"/>
</dbReference>
<dbReference type="InterPro" id="IPR050665">
    <property type="entry name" value="Cytochrome_P450_Monooxygen"/>
</dbReference>
<proteinExistence type="inferred from homology"/>
<accession>A0A9D4ZID1</accession>
<evidence type="ECO:0000256" key="7">
    <source>
        <dbReference type="ARBA" id="ARBA00023033"/>
    </source>
</evidence>
<evidence type="ECO:0000256" key="5">
    <source>
        <dbReference type="ARBA" id="ARBA00023002"/>
    </source>
</evidence>
<evidence type="ECO:0000313" key="10">
    <source>
        <dbReference type="Proteomes" id="UP000886520"/>
    </source>
</evidence>
<comment type="similarity">
    <text evidence="2">Belongs to the cytochrome P450 family.</text>
</comment>
<keyword evidence="5" id="KW-0560">Oxidoreductase</keyword>
<organism evidence="9 10">
    <name type="scientific">Adiantum capillus-veneris</name>
    <name type="common">Maidenhair fern</name>
    <dbReference type="NCBI Taxonomy" id="13818"/>
    <lineage>
        <taxon>Eukaryota</taxon>
        <taxon>Viridiplantae</taxon>
        <taxon>Streptophyta</taxon>
        <taxon>Embryophyta</taxon>
        <taxon>Tracheophyta</taxon>
        <taxon>Polypodiopsida</taxon>
        <taxon>Polypodiidae</taxon>
        <taxon>Polypodiales</taxon>
        <taxon>Pteridineae</taxon>
        <taxon>Pteridaceae</taxon>
        <taxon>Vittarioideae</taxon>
        <taxon>Adiantum</taxon>
    </lineage>
</organism>
<dbReference type="PANTHER" id="PTHR24282:SF211">
    <property type="entry name" value="CYTOCHROME P450-RELATED"/>
    <property type="match status" value="1"/>
</dbReference>
<keyword evidence="8" id="KW-0472">Membrane</keyword>
<keyword evidence="3" id="KW-0349">Heme</keyword>
<sequence length="102" mass="11308">MTDKWVCQVEGKEAIDVAVAEEFRNLTADIIANTAFGSSFAEGKLVFELQHKQQELFSKLNAAGSLHSGLAASLDRKPHAFDPFRCFYMPMVSLQPLDQPCC</sequence>
<reference evidence="9" key="1">
    <citation type="submission" date="2021-01" db="EMBL/GenBank/DDBJ databases">
        <title>Adiantum capillus-veneris genome.</title>
        <authorList>
            <person name="Fang Y."/>
            <person name="Liao Q."/>
        </authorList>
    </citation>
    <scope>NUCLEOTIDE SEQUENCE</scope>
    <source>
        <strain evidence="9">H3</strain>
        <tissue evidence="9">Leaf</tissue>
    </source>
</reference>
<keyword evidence="6" id="KW-0408">Iron</keyword>
<keyword evidence="10" id="KW-1185">Reference proteome</keyword>
<evidence type="ECO:0000256" key="6">
    <source>
        <dbReference type="ARBA" id="ARBA00023004"/>
    </source>
</evidence>
<keyword evidence="7" id="KW-0503">Monooxygenase</keyword>
<dbReference type="EMBL" id="JABFUD020000008">
    <property type="protein sequence ID" value="KAI5076569.1"/>
    <property type="molecule type" value="Genomic_DNA"/>
</dbReference>
<dbReference type="PANTHER" id="PTHR24282">
    <property type="entry name" value="CYTOCHROME P450 FAMILY MEMBER"/>
    <property type="match status" value="1"/>
</dbReference>
<comment type="caution">
    <text evidence="9">The sequence shown here is derived from an EMBL/GenBank/DDBJ whole genome shotgun (WGS) entry which is preliminary data.</text>
</comment>
<dbReference type="Gene3D" id="1.20.120.990">
    <property type="entry name" value="Glycosyltransferase family 88, C-terminal domain"/>
    <property type="match status" value="1"/>
</dbReference>
<protein>
    <submittedName>
        <fullName evidence="9">Uncharacterized protein</fullName>
    </submittedName>
</protein>
<dbReference type="GO" id="GO:0046872">
    <property type="term" value="F:metal ion binding"/>
    <property type="evidence" value="ECO:0007669"/>
    <property type="project" value="UniProtKB-KW"/>
</dbReference>
<dbReference type="GO" id="GO:0016020">
    <property type="term" value="C:membrane"/>
    <property type="evidence" value="ECO:0007669"/>
    <property type="project" value="UniProtKB-SubCell"/>
</dbReference>
<evidence type="ECO:0000256" key="4">
    <source>
        <dbReference type="ARBA" id="ARBA00022723"/>
    </source>
</evidence>
<name>A0A9D4ZID1_ADICA</name>
<dbReference type="Proteomes" id="UP000886520">
    <property type="component" value="Chromosome 8"/>
</dbReference>
<evidence type="ECO:0000313" key="9">
    <source>
        <dbReference type="EMBL" id="KAI5076569.1"/>
    </source>
</evidence>
<gene>
    <name evidence="9" type="ORF">GOP47_0008634</name>
</gene>
<evidence type="ECO:0000256" key="8">
    <source>
        <dbReference type="ARBA" id="ARBA00023136"/>
    </source>
</evidence>
<comment type="subcellular location">
    <subcellularLocation>
        <location evidence="1">Membrane</location>
    </subcellularLocation>
</comment>
<evidence type="ECO:0000256" key="3">
    <source>
        <dbReference type="ARBA" id="ARBA00022617"/>
    </source>
</evidence>
<evidence type="ECO:0000256" key="2">
    <source>
        <dbReference type="ARBA" id="ARBA00010617"/>
    </source>
</evidence>
<dbReference type="OrthoDB" id="1470350at2759"/>
<evidence type="ECO:0000256" key="1">
    <source>
        <dbReference type="ARBA" id="ARBA00004370"/>
    </source>
</evidence>
<dbReference type="AlphaFoldDB" id="A0A9D4ZID1"/>
<keyword evidence="4" id="KW-0479">Metal-binding</keyword>